<dbReference type="EMBL" id="UZAU01000693">
    <property type="status" value="NOT_ANNOTATED_CDS"/>
    <property type="molecule type" value="Genomic_DNA"/>
</dbReference>
<accession>A0A803QCC6</accession>
<proteinExistence type="predicted"/>
<reference evidence="2" key="1">
    <citation type="submission" date="2018-11" db="EMBL/GenBank/DDBJ databases">
        <authorList>
            <person name="Grassa J C."/>
        </authorList>
    </citation>
    <scope>NUCLEOTIDE SEQUENCE [LARGE SCALE GENOMIC DNA]</scope>
</reference>
<feature type="compositionally biased region" description="Polar residues" evidence="1">
    <location>
        <begin position="201"/>
        <end position="213"/>
    </location>
</feature>
<dbReference type="EnsemblPlants" id="evm.model.08.782">
    <property type="protein sequence ID" value="cds.evm.model.08.782"/>
    <property type="gene ID" value="evm.TU.08.782"/>
</dbReference>
<organism evidence="2 3">
    <name type="scientific">Cannabis sativa</name>
    <name type="common">Hemp</name>
    <name type="synonym">Marijuana</name>
    <dbReference type="NCBI Taxonomy" id="3483"/>
    <lineage>
        <taxon>Eukaryota</taxon>
        <taxon>Viridiplantae</taxon>
        <taxon>Streptophyta</taxon>
        <taxon>Embryophyta</taxon>
        <taxon>Tracheophyta</taxon>
        <taxon>Spermatophyta</taxon>
        <taxon>Magnoliopsida</taxon>
        <taxon>eudicotyledons</taxon>
        <taxon>Gunneridae</taxon>
        <taxon>Pentapetalae</taxon>
        <taxon>rosids</taxon>
        <taxon>fabids</taxon>
        <taxon>Rosales</taxon>
        <taxon>Cannabaceae</taxon>
        <taxon>Cannabis</taxon>
    </lineage>
</organism>
<feature type="compositionally biased region" description="Pro residues" evidence="1">
    <location>
        <begin position="38"/>
        <end position="48"/>
    </location>
</feature>
<dbReference type="AlphaFoldDB" id="A0A803QCC6"/>
<dbReference type="Gramene" id="evm.model.08.782">
    <property type="protein sequence ID" value="cds.evm.model.08.782"/>
    <property type="gene ID" value="evm.TU.08.782"/>
</dbReference>
<reference evidence="2" key="2">
    <citation type="submission" date="2021-03" db="UniProtKB">
        <authorList>
            <consortium name="EnsemblPlants"/>
        </authorList>
    </citation>
    <scope>IDENTIFICATION</scope>
</reference>
<evidence type="ECO:0000256" key="1">
    <source>
        <dbReference type="SAM" id="MobiDB-lite"/>
    </source>
</evidence>
<evidence type="ECO:0000313" key="3">
    <source>
        <dbReference type="Proteomes" id="UP000596661"/>
    </source>
</evidence>
<name>A0A803QCC6_CANSA</name>
<evidence type="ECO:0000313" key="2">
    <source>
        <dbReference type="EnsemblPlants" id="cds.evm.model.08.782"/>
    </source>
</evidence>
<sequence>MSSKLRGLAGGPSEEPSGRLRAKVAQNTHARNAAGSSLPPPSPGPAPIRQPMMDDPLARRERPLVGAPRSLVREKPQHRVESHGAFMKFSLSIDNSNGSSSALHEQIKTLEAYLLTKEANLMAKGQALAEMEVLGLLSQNMISGLDTMLGTRNQENTMQAANISKLDTDLTGCDEKLRVALDGQQAIKDEKGAIREPLEANQITVSPEGSSLGKSDEEMADPPAEEVAGQGLDLVASQLM</sequence>
<dbReference type="Proteomes" id="UP000596661">
    <property type="component" value="Chromosome 8"/>
</dbReference>
<protein>
    <submittedName>
        <fullName evidence="2">Uncharacterized protein</fullName>
    </submittedName>
</protein>
<feature type="region of interest" description="Disordered" evidence="1">
    <location>
        <begin position="198"/>
        <end position="240"/>
    </location>
</feature>
<keyword evidence="3" id="KW-1185">Reference proteome</keyword>
<feature type="region of interest" description="Disordered" evidence="1">
    <location>
        <begin position="1"/>
        <end position="53"/>
    </location>
</feature>